<proteinExistence type="predicted"/>
<name>A0A9Q3GLC0_9BASI</name>
<dbReference type="EMBL" id="AVOT02002844">
    <property type="protein sequence ID" value="MBW0471731.1"/>
    <property type="molecule type" value="Genomic_DNA"/>
</dbReference>
<dbReference type="AlphaFoldDB" id="A0A9Q3GLC0"/>
<protein>
    <recommendedName>
        <fullName evidence="1">Reverse transcriptase Ty1/copia-type domain-containing protein</fullName>
    </recommendedName>
</protein>
<keyword evidence="3" id="KW-1185">Reference proteome</keyword>
<reference evidence="2" key="1">
    <citation type="submission" date="2021-03" db="EMBL/GenBank/DDBJ databases">
        <title>Draft genome sequence of rust myrtle Austropuccinia psidii MF-1, a brazilian biotype.</title>
        <authorList>
            <person name="Quecine M.C."/>
            <person name="Pachon D.M.R."/>
            <person name="Bonatelli M.L."/>
            <person name="Correr F.H."/>
            <person name="Franceschini L.M."/>
            <person name="Leite T.F."/>
            <person name="Margarido G.R.A."/>
            <person name="Almeida C.A."/>
            <person name="Ferrarezi J.A."/>
            <person name="Labate C.A."/>
        </authorList>
    </citation>
    <scope>NUCLEOTIDE SEQUENCE</scope>
    <source>
        <strain evidence="2">MF-1</strain>
    </source>
</reference>
<gene>
    <name evidence="2" type="ORF">O181_011446</name>
</gene>
<dbReference type="InterPro" id="IPR013103">
    <property type="entry name" value="RVT_2"/>
</dbReference>
<dbReference type="Proteomes" id="UP000765509">
    <property type="component" value="Unassembled WGS sequence"/>
</dbReference>
<sequence length="244" mass="27641">MCVPKFNVLKLKKALYGTKQAARCWWLHLKEILTNIGFKSNCEDPSTYTYKGSRGETILWIHVDDGALKTSSAELMGWISGELNKNLEITGLVGISIVDTGNGFKFSQTDLIDKVILLKDNNVMACLPLPINCSLKSNPLTVMDKEYLRHIGMMLYISQGTRPDIAYAVNYFARFSMGTDDTHWKALEHLIAYLRYTRVLGIFISAKNSLREMKCYVNANWGGERDQSTHGFILFHGCNPICWL</sequence>
<evidence type="ECO:0000313" key="3">
    <source>
        <dbReference type="Proteomes" id="UP000765509"/>
    </source>
</evidence>
<accession>A0A9Q3GLC0</accession>
<evidence type="ECO:0000259" key="1">
    <source>
        <dbReference type="Pfam" id="PF07727"/>
    </source>
</evidence>
<dbReference type="Pfam" id="PF07727">
    <property type="entry name" value="RVT_2"/>
    <property type="match status" value="1"/>
</dbReference>
<organism evidence="2 3">
    <name type="scientific">Austropuccinia psidii MF-1</name>
    <dbReference type="NCBI Taxonomy" id="1389203"/>
    <lineage>
        <taxon>Eukaryota</taxon>
        <taxon>Fungi</taxon>
        <taxon>Dikarya</taxon>
        <taxon>Basidiomycota</taxon>
        <taxon>Pucciniomycotina</taxon>
        <taxon>Pucciniomycetes</taxon>
        <taxon>Pucciniales</taxon>
        <taxon>Sphaerophragmiaceae</taxon>
        <taxon>Austropuccinia</taxon>
    </lineage>
</organism>
<evidence type="ECO:0000313" key="2">
    <source>
        <dbReference type="EMBL" id="MBW0471731.1"/>
    </source>
</evidence>
<dbReference type="PANTHER" id="PTHR11439:SF483">
    <property type="entry name" value="PEPTIDE SYNTHASE GLIP-LIKE, PUTATIVE (AFU_ORTHOLOGUE AFUA_3G12920)-RELATED"/>
    <property type="match status" value="1"/>
</dbReference>
<comment type="caution">
    <text evidence="2">The sequence shown here is derived from an EMBL/GenBank/DDBJ whole genome shotgun (WGS) entry which is preliminary data.</text>
</comment>
<dbReference type="PANTHER" id="PTHR11439">
    <property type="entry name" value="GAG-POL-RELATED RETROTRANSPOSON"/>
    <property type="match status" value="1"/>
</dbReference>
<feature type="domain" description="Reverse transcriptase Ty1/copia-type" evidence="1">
    <location>
        <begin position="8"/>
        <end position="124"/>
    </location>
</feature>
<dbReference type="OrthoDB" id="447404at2759"/>